<keyword evidence="4" id="KW-0788">Thiol protease</keyword>
<organism evidence="7 8">
    <name type="scientific">Streptomyces katsurahamanus</name>
    <dbReference type="NCBI Taxonomy" id="2577098"/>
    <lineage>
        <taxon>Bacteria</taxon>
        <taxon>Bacillati</taxon>
        <taxon>Actinomycetota</taxon>
        <taxon>Actinomycetes</taxon>
        <taxon>Kitasatosporales</taxon>
        <taxon>Streptomycetaceae</taxon>
        <taxon>Streptomyces</taxon>
    </lineage>
</organism>
<reference evidence="7 8" key="1">
    <citation type="submission" date="2019-06" db="EMBL/GenBank/DDBJ databases">
        <title>Comparative genomics and metabolomics analyses of clavulanic acid producing Streptomyces species provides insight into specialized metabolism and evolution of beta-lactam biosynthetic gene clusters.</title>
        <authorList>
            <person name="Moore M.A."/>
            <person name="Cruz-Morales P."/>
            <person name="Barona Gomez F."/>
            <person name="Kapil T."/>
        </authorList>
    </citation>
    <scope>NUCLEOTIDE SEQUENCE [LARGE SCALE GENOMIC DNA]</scope>
    <source>
        <strain evidence="7 8">T-272</strain>
    </source>
</reference>
<evidence type="ECO:0000256" key="1">
    <source>
        <dbReference type="ARBA" id="ARBA00007074"/>
    </source>
</evidence>
<keyword evidence="3" id="KW-0378">Hydrolase</keyword>
<dbReference type="SUPFAM" id="SSF54001">
    <property type="entry name" value="Cysteine proteinases"/>
    <property type="match status" value="1"/>
</dbReference>
<dbReference type="InterPro" id="IPR051794">
    <property type="entry name" value="PG_Endopeptidase_C40"/>
</dbReference>
<dbReference type="Gene3D" id="3.90.1720.10">
    <property type="entry name" value="endopeptidase domain like (from Nostoc punctiforme)"/>
    <property type="match status" value="1"/>
</dbReference>
<keyword evidence="2" id="KW-0645">Protease</keyword>
<accession>A0ABW9NZN4</accession>
<dbReference type="PROSITE" id="PS51935">
    <property type="entry name" value="NLPC_P60"/>
    <property type="match status" value="1"/>
</dbReference>
<sequence>MAAVPGSAGTAPAAAHGLALAPVGRMAALLDREDTAAESGAAPSVPHGTGPYGTGGALGTGTGATVVEALTRLRTLYRQAEDAGETHLAAERRLTAQRAETARLGRELTRARGALDESRAAAGQLAREQYRGHSELSSLLRLLLSPDPRRALDEGRLMERAAAHRLSTTARLKKDTHHATDLARASRKALDRERSLAAGQRRARDAATERLKAVEELLASLTPAQIAALTSPGVRDSVIAHGAPAGERTPTAQGATALRYAVEQIGKPYLWGAEGPGSYDCSGLTSQAWAAAGRAIPRTSQEQWAQLPRVPLRSLRPGDLVVYFPGATHVAIYLGGGMVVQAPRPGTTVKVSPIAANPLLGAVRPDPESSPLRADGYIPPQLPEGATAGSDAGWSRAAEPGDQEAGESSEGPDAALTSAR</sequence>
<dbReference type="PANTHER" id="PTHR47359:SF3">
    <property type="entry name" value="NLP_P60 DOMAIN-CONTAINING PROTEIN-RELATED"/>
    <property type="match status" value="1"/>
</dbReference>
<dbReference type="InterPro" id="IPR000064">
    <property type="entry name" value="NLP_P60_dom"/>
</dbReference>
<evidence type="ECO:0000259" key="6">
    <source>
        <dbReference type="PROSITE" id="PS51935"/>
    </source>
</evidence>
<evidence type="ECO:0000256" key="2">
    <source>
        <dbReference type="ARBA" id="ARBA00022670"/>
    </source>
</evidence>
<evidence type="ECO:0000313" key="8">
    <source>
        <dbReference type="Proteomes" id="UP000460558"/>
    </source>
</evidence>
<dbReference type="PANTHER" id="PTHR47359">
    <property type="entry name" value="PEPTIDOGLYCAN DL-ENDOPEPTIDASE CWLO"/>
    <property type="match status" value="1"/>
</dbReference>
<evidence type="ECO:0000313" key="7">
    <source>
        <dbReference type="EMBL" id="MQS38787.1"/>
    </source>
</evidence>
<evidence type="ECO:0000256" key="5">
    <source>
        <dbReference type="SAM" id="MobiDB-lite"/>
    </source>
</evidence>
<gene>
    <name evidence="7" type="ORF">FFZ77_25320</name>
</gene>
<comment type="caution">
    <text evidence="7">The sequence shown here is derived from an EMBL/GenBank/DDBJ whole genome shotgun (WGS) entry which is preliminary data.</text>
</comment>
<feature type="domain" description="NlpC/P60" evidence="6">
    <location>
        <begin position="251"/>
        <end position="375"/>
    </location>
</feature>
<proteinExistence type="inferred from homology"/>
<protein>
    <submittedName>
        <fullName evidence="7">NlpC/P60 family protein</fullName>
    </submittedName>
</protein>
<comment type="similarity">
    <text evidence="1">Belongs to the peptidase C40 family.</text>
</comment>
<feature type="region of interest" description="Disordered" evidence="5">
    <location>
        <begin position="172"/>
        <end position="203"/>
    </location>
</feature>
<keyword evidence="8" id="KW-1185">Reference proteome</keyword>
<dbReference type="InterPro" id="IPR038765">
    <property type="entry name" value="Papain-like_cys_pep_sf"/>
</dbReference>
<name>A0ABW9NZN4_9ACTN</name>
<dbReference type="EMBL" id="VDEQ01000287">
    <property type="protein sequence ID" value="MQS38787.1"/>
    <property type="molecule type" value="Genomic_DNA"/>
</dbReference>
<dbReference type="Proteomes" id="UP000460558">
    <property type="component" value="Unassembled WGS sequence"/>
</dbReference>
<dbReference type="Pfam" id="PF00877">
    <property type="entry name" value="NLPC_P60"/>
    <property type="match status" value="1"/>
</dbReference>
<evidence type="ECO:0000256" key="3">
    <source>
        <dbReference type="ARBA" id="ARBA00022801"/>
    </source>
</evidence>
<feature type="region of interest" description="Disordered" evidence="5">
    <location>
        <begin position="359"/>
        <end position="420"/>
    </location>
</feature>
<evidence type="ECO:0000256" key="4">
    <source>
        <dbReference type="ARBA" id="ARBA00022807"/>
    </source>
</evidence>